<dbReference type="AlphaFoldDB" id="A0A6C0CC80"/>
<name>A0A6C0CC80_9ZZZZ</name>
<reference evidence="1" key="1">
    <citation type="journal article" date="2020" name="Nature">
        <title>Giant virus diversity and host interactions through global metagenomics.</title>
        <authorList>
            <person name="Schulz F."/>
            <person name="Roux S."/>
            <person name="Paez-Espino D."/>
            <person name="Jungbluth S."/>
            <person name="Walsh D.A."/>
            <person name="Denef V.J."/>
            <person name="McMahon K.D."/>
            <person name="Konstantinidis K.T."/>
            <person name="Eloe-Fadrosh E.A."/>
            <person name="Kyrpides N.C."/>
            <person name="Woyke T."/>
        </authorList>
    </citation>
    <scope>NUCLEOTIDE SEQUENCE</scope>
    <source>
        <strain evidence="1">GVMAG-M-3300020192-26</strain>
    </source>
</reference>
<accession>A0A6C0CC80</accession>
<organism evidence="1">
    <name type="scientific">viral metagenome</name>
    <dbReference type="NCBI Taxonomy" id="1070528"/>
    <lineage>
        <taxon>unclassified sequences</taxon>
        <taxon>metagenomes</taxon>
        <taxon>organismal metagenomes</taxon>
    </lineage>
</organism>
<proteinExistence type="predicted"/>
<evidence type="ECO:0000313" key="1">
    <source>
        <dbReference type="EMBL" id="QHT01275.1"/>
    </source>
</evidence>
<protein>
    <submittedName>
        <fullName evidence="1">Uncharacterized protein</fullName>
    </submittedName>
</protein>
<sequence>MERTHLLTNKRDMINDKVKSVVSLLETKYIIVIKHLVETSYVTNCDKFIFGQKRRLCARDNE</sequence>
<dbReference type="EMBL" id="MN739367">
    <property type="protein sequence ID" value="QHT01275.1"/>
    <property type="molecule type" value="Genomic_DNA"/>
</dbReference>